<keyword evidence="4 6" id="KW-1133">Transmembrane helix</keyword>
<feature type="transmembrane region" description="Helical" evidence="6">
    <location>
        <begin position="233"/>
        <end position="255"/>
    </location>
</feature>
<dbReference type="InterPro" id="IPR036259">
    <property type="entry name" value="MFS_trans_sf"/>
</dbReference>
<dbReference type="Proteomes" id="UP000032180">
    <property type="component" value="Chromosome 10"/>
</dbReference>
<feature type="transmembrane region" description="Helical" evidence="6">
    <location>
        <begin position="179"/>
        <end position="195"/>
    </location>
</feature>
<protein>
    <submittedName>
        <fullName evidence="7">Uncharacterized protein</fullName>
    </submittedName>
</protein>
<reference evidence="8" key="2">
    <citation type="submission" date="2013-12" db="EMBL/GenBank/DDBJ databases">
        <authorList>
            <person name="Yu Y."/>
            <person name="Lee S."/>
            <person name="de Baynast K."/>
            <person name="Wissotski M."/>
            <person name="Liu L."/>
            <person name="Talag J."/>
            <person name="Goicoechea J."/>
            <person name="Angelova A."/>
            <person name="Jetty R."/>
            <person name="Kudrna D."/>
            <person name="Golser W."/>
            <person name="Rivera L."/>
            <person name="Zhang J."/>
            <person name="Wing R."/>
        </authorList>
    </citation>
    <scope>NUCLEOTIDE SEQUENCE</scope>
</reference>
<evidence type="ECO:0000256" key="2">
    <source>
        <dbReference type="ARBA" id="ARBA00005982"/>
    </source>
</evidence>
<feature type="transmembrane region" description="Helical" evidence="6">
    <location>
        <begin position="143"/>
        <end position="167"/>
    </location>
</feature>
<name>A0A0D9XHA0_9ORYZ</name>
<dbReference type="InterPro" id="IPR000109">
    <property type="entry name" value="POT_fam"/>
</dbReference>
<keyword evidence="3 6" id="KW-0812">Transmembrane</keyword>
<dbReference type="SUPFAM" id="SSF103473">
    <property type="entry name" value="MFS general substrate transporter"/>
    <property type="match status" value="1"/>
</dbReference>
<evidence type="ECO:0000313" key="8">
    <source>
        <dbReference type="Proteomes" id="UP000032180"/>
    </source>
</evidence>
<feature type="transmembrane region" description="Helical" evidence="6">
    <location>
        <begin position="100"/>
        <end position="123"/>
    </location>
</feature>
<evidence type="ECO:0000256" key="6">
    <source>
        <dbReference type="SAM" id="Phobius"/>
    </source>
</evidence>
<dbReference type="GO" id="GO:0022857">
    <property type="term" value="F:transmembrane transporter activity"/>
    <property type="evidence" value="ECO:0007669"/>
    <property type="project" value="InterPro"/>
</dbReference>
<sequence>METADEERPLLHLQSQLIDAARRRPREIIRLISSPQGDAEGVVAGPRIVRLIWKDLRLSIGEFKDFRILMQDVGSEYSRDGSVDINKQPALKHSTGNWRACFFILGVEFCVNMAYFAIARNLITFLTTVLHESKVDAARNVSAWVGASFRTPVGILILTVSASLPMFSTSSENGNGHRSVVYLGLYLAALGSGAMKPCTSSFGDDQFDSTDIEELPKKASFFSTVLTWLQDNVGWGVGFTIPDVLMIISFPIFVAGSRVYRFRKLGFSPSKSLCQVIVAALRKCHLQLPENKSLLYELSSSRSATEGSHTIQHTNQFRFLDKAAIVPPPPHQTTLAWSP</sequence>
<dbReference type="PANTHER" id="PTHR11654">
    <property type="entry name" value="OLIGOPEPTIDE TRANSPORTER-RELATED"/>
    <property type="match status" value="1"/>
</dbReference>
<reference evidence="7" key="3">
    <citation type="submission" date="2015-04" db="UniProtKB">
        <authorList>
            <consortium name="EnsemblPlants"/>
        </authorList>
    </citation>
    <scope>IDENTIFICATION</scope>
</reference>
<dbReference type="Gene3D" id="1.20.1250.20">
    <property type="entry name" value="MFS general substrate transporter like domains"/>
    <property type="match status" value="1"/>
</dbReference>
<comment type="subcellular location">
    <subcellularLocation>
        <location evidence="1">Membrane</location>
        <topology evidence="1">Multi-pass membrane protein</topology>
    </subcellularLocation>
</comment>
<accession>A0A0D9XHA0</accession>
<reference evidence="7 8" key="1">
    <citation type="submission" date="2012-08" db="EMBL/GenBank/DDBJ databases">
        <title>Oryza genome evolution.</title>
        <authorList>
            <person name="Wing R.A."/>
        </authorList>
    </citation>
    <scope>NUCLEOTIDE SEQUENCE</scope>
</reference>
<evidence type="ECO:0000313" key="7">
    <source>
        <dbReference type="EnsemblPlants" id="LPERR10G00390.2"/>
    </source>
</evidence>
<evidence type="ECO:0000256" key="4">
    <source>
        <dbReference type="ARBA" id="ARBA00022989"/>
    </source>
</evidence>
<dbReference type="HOGENOM" id="CLU_009313_2_2_1"/>
<evidence type="ECO:0000256" key="3">
    <source>
        <dbReference type="ARBA" id="ARBA00022692"/>
    </source>
</evidence>
<evidence type="ECO:0000256" key="5">
    <source>
        <dbReference type="ARBA" id="ARBA00023136"/>
    </source>
</evidence>
<keyword evidence="8" id="KW-1185">Reference proteome</keyword>
<dbReference type="AlphaFoldDB" id="A0A0D9XHA0"/>
<keyword evidence="5 6" id="KW-0472">Membrane</keyword>
<dbReference type="Gramene" id="LPERR10G00390.2">
    <property type="protein sequence ID" value="LPERR10G00390.2"/>
    <property type="gene ID" value="LPERR10G00390"/>
</dbReference>
<evidence type="ECO:0000256" key="1">
    <source>
        <dbReference type="ARBA" id="ARBA00004141"/>
    </source>
</evidence>
<comment type="similarity">
    <text evidence="2">Belongs to the major facilitator superfamily. Proton-dependent oligopeptide transporter (POT/PTR) (TC 2.A.17) family.</text>
</comment>
<proteinExistence type="inferred from homology"/>
<organism evidence="7 8">
    <name type="scientific">Leersia perrieri</name>
    <dbReference type="NCBI Taxonomy" id="77586"/>
    <lineage>
        <taxon>Eukaryota</taxon>
        <taxon>Viridiplantae</taxon>
        <taxon>Streptophyta</taxon>
        <taxon>Embryophyta</taxon>
        <taxon>Tracheophyta</taxon>
        <taxon>Spermatophyta</taxon>
        <taxon>Magnoliopsida</taxon>
        <taxon>Liliopsida</taxon>
        <taxon>Poales</taxon>
        <taxon>Poaceae</taxon>
        <taxon>BOP clade</taxon>
        <taxon>Oryzoideae</taxon>
        <taxon>Oryzeae</taxon>
        <taxon>Oryzinae</taxon>
        <taxon>Leersia</taxon>
    </lineage>
</organism>
<dbReference type="GO" id="GO:0016020">
    <property type="term" value="C:membrane"/>
    <property type="evidence" value="ECO:0007669"/>
    <property type="project" value="UniProtKB-SubCell"/>
</dbReference>
<dbReference type="Pfam" id="PF00854">
    <property type="entry name" value="PTR2"/>
    <property type="match status" value="1"/>
</dbReference>
<dbReference type="EnsemblPlants" id="LPERR10G00390.2">
    <property type="protein sequence ID" value="LPERR10G00390.2"/>
    <property type="gene ID" value="LPERR10G00390"/>
</dbReference>